<reference evidence="2 3" key="1">
    <citation type="journal article" date="2016" name="Sci. Rep.">
        <title>Metabolic traits of an uncultured archaeal lineage -MSBL1- from brine pools of the Red Sea.</title>
        <authorList>
            <person name="Mwirichia R."/>
            <person name="Alam I."/>
            <person name="Rashid M."/>
            <person name="Vinu M."/>
            <person name="Ba-Alawi W."/>
            <person name="Anthony Kamau A."/>
            <person name="Kamanda Ngugi D."/>
            <person name="Goker M."/>
            <person name="Klenk H.P."/>
            <person name="Bajic V."/>
            <person name="Stingl U."/>
        </authorList>
    </citation>
    <scope>NUCLEOTIDE SEQUENCE [LARGE SCALE GENOMIC DNA]</scope>
    <source>
        <strain evidence="2">SCGC-AAA259D14</strain>
    </source>
</reference>
<comment type="caution">
    <text evidence="2">The sequence shown here is derived from an EMBL/GenBank/DDBJ whole genome shotgun (WGS) entry which is preliminary data.</text>
</comment>
<keyword evidence="3" id="KW-1185">Reference proteome</keyword>
<organism evidence="2 3">
    <name type="scientific">candidate division MSBL1 archaeon SCGC-AAA259D14</name>
    <dbReference type="NCBI Taxonomy" id="1698261"/>
    <lineage>
        <taxon>Archaea</taxon>
        <taxon>Methanobacteriati</taxon>
        <taxon>Methanobacteriota</taxon>
        <taxon>candidate division MSBL1</taxon>
    </lineage>
</organism>
<evidence type="ECO:0000313" key="2">
    <source>
        <dbReference type="EMBL" id="KXA89965.1"/>
    </source>
</evidence>
<name>A0A133U701_9EURY</name>
<gene>
    <name evidence="2" type="ORF">AKJ62_02005</name>
</gene>
<evidence type="ECO:0000256" key="1">
    <source>
        <dbReference type="SAM" id="MobiDB-lite"/>
    </source>
</evidence>
<feature type="compositionally biased region" description="Basic residues" evidence="1">
    <location>
        <begin position="111"/>
        <end position="125"/>
    </location>
</feature>
<accession>A0A133U701</accession>
<proteinExistence type="predicted"/>
<dbReference type="Proteomes" id="UP000070589">
    <property type="component" value="Unassembled WGS sequence"/>
</dbReference>
<dbReference type="EMBL" id="LHXL01000017">
    <property type="protein sequence ID" value="KXA89965.1"/>
    <property type="molecule type" value="Genomic_DNA"/>
</dbReference>
<dbReference type="AlphaFoldDB" id="A0A133U701"/>
<feature type="compositionally biased region" description="Basic and acidic residues" evidence="1">
    <location>
        <begin position="89"/>
        <end position="109"/>
    </location>
</feature>
<sequence length="133" mass="14973">MHYPVSELRSSKGAERTAPVLPPTLFRRVGQIFLPPIFSSGYVAKRPVKVTGNRTTGTKKANVIKETGFFHAAVPEAAMKRPLVKKGPARHEHPGVSREEARKPEELRTLRQTRGKVRMNRPGIRRKTDDEPQ</sequence>
<evidence type="ECO:0000313" key="3">
    <source>
        <dbReference type="Proteomes" id="UP000070589"/>
    </source>
</evidence>
<protein>
    <submittedName>
        <fullName evidence="2">Uncharacterized protein</fullName>
    </submittedName>
</protein>
<feature type="region of interest" description="Disordered" evidence="1">
    <location>
        <begin position="80"/>
        <end position="133"/>
    </location>
</feature>